<feature type="compositionally biased region" description="Acidic residues" evidence="1">
    <location>
        <begin position="23"/>
        <end position="32"/>
    </location>
</feature>
<evidence type="ECO:0000313" key="3">
    <source>
        <dbReference type="Proteomes" id="UP000886520"/>
    </source>
</evidence>
<organism evidence="2 3">
    <name type="scientific">Adiantum capillus-veneris</name>
    <name type="common">Maidenhair fern</name>
    <dbReference type="NCBI Taxonomy" id="13818"/>
    <lineage>
        <taxon>Eukaryota</taxon>
        <taxon>Viridiplantae</taxon>
        <taxon>Streptophyta</taxon>
        <taxon>Embryophyta</taxon>
        <taxon>Tracheophyta</taxon>
        <taxon>Polypodiopsida</taxon>
        <taxon>Polypodiidae</taxon>
        <taxon>Polypodiales</taxon>
        <taxon>Pteridineae</taxon>
        <taxon>Pteridaceae</taxon>
        <taxon>Vittarioideae</taxon>
        <taxon>Adiantum</taxon>
    </lineage>
</organism>
<reference evidence="2" key="1">
    <citation type="submission" date="2021-01" db="EMBL/GenBank/DDBJ databases">
        <title>Adiantum capillus-veneris genome.</title>
        <authorList>
            <person name="Fang Y."/>
            <person name="Liao Q."/>
        </authorList>
    </citation>
    <scope>NUCLEOTIDE SEQUENCE</scope>
    <source>
        <strain evidence="2">H3</strain>
        <tissue evidence="2">Leaf</tissue>
    </source>
</reference>
<keyword evidence="3" id="KW-1185">Reference proteome</keyword>
<dbReference type="AlphaFoldDB" id="A0A9D4U5E3"/>
<gene>
    <name evidence="2" type="ORF">GOP47_0023900</name>
</gene>
<feature type="region of interest" description="Disordered" evidence="1">
    <location>
        <begin position="1"/>
        <end position="62"/>
    </location>
</feature>
<proteinExistence type="predicted"/>
<feature type="region of interest" description="Disordered" evidence="1">
    <location>
        <begin position="491"/>
        <end position="510"/>
    </location>
</feature>
<dbReference type="OrthoDB" id="1978730at2759"/>
<accession>A0A9D4U5E3</accession>
<dbReference type="Proteomes" id="UP000886520">
    <property type="component" value="Chromosome 23"/>
</dbReference>
<feature type="region of interest" description="Disordered" evidence="1">
    <location>
        <begin position="615"/>
        <end position="635"/>
    </location>
</feature>
<protein>
    <submittedName>
        <fullName evidence="2">Uncharacterized protein</fullName>
    </submittedName>
</protein>
<name>A0A9D4U5E3_ADICA</name>
<evidence type="ECO:0000313" key="2">
    <source>
        <dbReference type="EMBL" id="KAI5061395.1"/>
    </source>
</evidence>
<feature type="compositionally biased region" description="Polar residues" evidence="1">
    <location>
        <begin position="51"/>
        <end position="62"/>
    </location>
</feature>
<feature type="compositionally biased region" description="Polar residues" evidence="1">
    <location>
        <begin position="625"/>
        <end position="634"/>
    </location>
</feature>
<sequence length="835" mass="94296">MEAIPNPDQVVGVVVGTDNGSGDQDEFAEEAQELVAASVAGPDQADDDGQSESVSTQATTLDPATTGKKKIEIYGKILETSTPHAFLERIKVKHVQPPPMVPLCRMLPTEAVRKISPLTERTVSRSFKKMGGYIPSKGAFTVSSYDLEGEQTLLIDAMHESWDDGWKELNQRYEEELHQSEEWGPYLTGRMLHILDGNNRHRAWMACIAEAQSSGTSKHCSVLCNFLEFRKQDDEELLFSLSRLNKINEFAFVPTTFGDRLFQLRKLGESDKSTLLSYLEEEDKAWVESEMRILGGRGKKSWFSLPIQIMTWLIFKDDMEQKIEEQSKGLLIDDKGSRDKIIRNVETLYRGKTSKFARIADPSNGEKYWNVVLSLPWHEPSTHISTEEKLNMIGSSMISDANKAQIVHMLDNHNANQRTLEGLPNDKAKVRDWLHMYCFWLQLADHGRILIQEIREVDHVPPPPESRWNSYVQLCRMRLFRKAFKTNEGGIKFSNEPDLQPARPEDSYNTGALQEDQPVYMYQDVKLGRHLSEVETRHCPWWLDLLGQWAPEEELELYDLHKTQLQMGTTKHQERGEDSISHFASTGSAVSRSSGKRPPMPVNLGKEIVNKYLAAQQQSERERTTTLGASSSKGTYVPPELKPAGTVFCFHVQVEDLWKAMTNPIESEELTSSVSEALTIVCSVGRIKGKQVDNCVDLIIADFPSNVAVEGFSQKKVPGWNRLGPMTFESTFKLADLYLSDLGYLVCLYPLEEGVSIERIATRLGFAMFQQQIVHCTPPIGTEIGHIVMHVSCLMLSVFVRSSTPITTLDVHEDQLAKMDLGEGFQSAKDIIYDV</sequence>
<evidence type="ECO:0000256" key="1">
    <source>
        <dbReference type="SAM" id="MobiDB-lite"/>
    </source>
</evidence>
<dbReference type="EMBL" id="JABFUD020000023">
    <property type="protein sequence ID" value="KAI5061395.1"/>
    <property type="molecule type" value="Genomic_DNA"/>
</dbReference>
<comment type="caution">
    <text evidence="2">The sequence shown here is derived from an EMBL/GenBank/DDBJ whole genome shotgun (WGS) entry which is preliminary data.</text>
</comment>